<organism evidence="3 4">
    <name type="scientific">Denitrobaculum tricleocarpae</name>
    <dbReference type="NCBI Taxonomy" id="2591009"/>
    <lineage>
        <taxon>Bacteria</taxon>
        <taxon>Pseudomonadati</taxon>
        <taxon>Pseudomonadota</taxon>
        <taxon>Alphaproteobacteria</taxon>
        <taxon>Rhodospirillales</taxon>
        <taxon>Rhodospirillaceae</taxon>
        <taxon>Denitrobaculum</taxon>
    </lineage>
</organism>
<feature type="domain" description="Haemin-degrading HemS/ChuX" evidence="2">
    <location>
        <begin position="241"/>
        <end position="373"/>
    </location>
</feature>
<evidence type="ECO:0000259" key="2">
    <source>
        <dbReference type="Pfam" id="PF05171"/>
    </source>
</evidence>
<dbReference type="CDD" id="cd16830">
    <property type="entry name" value="HemS-like_N"/>
    <property type="match status" value="1"/>
</dbReference>
<accession>A0A545U0Y6</accession>
<dbReference type="CDD" id="cd16831">
    <property type="entry name" value="HemS-like_C"/>
    <property type="match status" value="1"/>
</dbReference>
<dbReference type="InterPro" id="IPR007845">
    <property type="entry name" value="HemS/ChuX_dom"/>
</dbReference>
<feature type="region of interest" description="Disordered" evidence="1">
    <location>
        <begin position="193"/>
        <end position="213"/>
    </location>
</feature>
<dbReference type="AlphaFoldDB" id="A0A545U0Y6"/>
<sequence>MVSKDAASVRVAWERKRELTDTLTAESPSPETEVALKLRGDLHDLRSEQPLLRARDAAEKLGVSEAELVACRCGEGVRRLAGPFGAIIKSFPSLGEVMVLTRNEHAVHEKVGTFAKISIFKSMGLVLDEAIDLRLFLDHWQSGYAVTENTRSGVRHSLQFFGSDGTAVHKVYLRDGSNREAYEDLVAQNLDPHQGPGQAVASLPARQPDRPDTEVDSTLLRKRWCELQDVHDFHAMLKDVGVGRTQAFRLVGEDYATRVGLETFKAALEAAAETATPIMIFAGNPGVIQIHTGPVERLKELGPWFNVLDEGFNLHLRMDAIDTAWIIRKPTRDGIVTSLEIYDAAGAQIAWMFGKRKPGELEREDWRRLVASLETGGGAA</sequence>
<dbReference type="GO" id="GO:0006826">
    <property type="term" value="P:iron ion transport"/>
    <property type="evidence" value="ECO:0007669"/>
    <property type="project" value="InterPro"/>
</dbReference>
<gene>
    <name evidence="3" type="ORF">FKG95_00630</name>
</gene>
<dbReference type="SUPFAM" id="SSF144064">
    <property type="entry name" value="Heme iron utilization protein-like"/>
    <property type="match status" value="1"/>
</dbReference>
<dbReference type="Gene3D" id="3.40.1570.10">
    <property type="entry name" value="HemS/ChuS/ChuX like domains"/>
    <property type="match status" value="2"/>
</dbReference>
<name>A0A545U0Y6_9PROT</name>
<dbReference type="Proteomes" id="UP000315252">
    <property type="component" value="Unassembled WGS sequence"/>
</dbReference>
<dbReference type="OrthoDB" id="316630at2"/>
<feature type="domain" description="Haemin-degrading HemS/ChuX" evidence="2">
    <location>
        <begin position="62"/>
        <end position="188"/>
    </location>
</feature>
<protein>
    <submittedName>
        <fullName evidence="3">Hemin-degrading factor</fullName>
    </submittedName>
</protein>
<evidence type="ECO:0000313" key="3">
    <source>
        <dbReference type="EMBL" id="TQV83141.1"/>
    </source>
</evidence>
<evidence type="ECO:0000256" key="1">
    <source>
        <dbReference type="SAM" id="MobiDB-lite"/>
    </source>
</evidence>
<dbReference type="EMBL" id="VHSH01000001">
    <property type="protein sequence ID" value="TQV83141.1"/>
    <property type="molecule type" value="Genomic_DNA"/>
</dbReference>
<dbReference type="InterPro" id="IPR053733">
    <property type="entry name" value="Heme_Transport_Util_sf"/>
</dbReference>
<reference evidence="3 4" key="1">
    <citation type="submission" date="2019-06" db="EMBL/GenBank/DDBJ databases">
        <title>Whole genome sequence for Rhodospirillaceae sp. R148.</title>
        <authorList>
            <person name="Wang G."/>
        </authorList>
    </citation>
    <scope>NUCLEOTIDE SEQUENCE [LARGE SCALE GENOMIC DNA]</scope>
    <source>
        <strain evidence="3 4">R148</strain>
    </source>
</reference>
<evidence type="ECO:0000313" key="4">
    <source>
        <dbReference type="Proteomes" id="UP000315252"/>
    </source>
</evidence>
<proteinExistence type="predicted"/>
<comment type="caution">
    <text evidence="3">The sequence shown here is derived from an EMBL/GenBank/DDBJ whole genome shotgun (WGS) entry which is preliminary data.</text>
</comment>
<dbReference type="Pfam" id="PF05171">
    <property type="entry name" value="HemS"/>
    <property type="match status" value="2"/>
</dbReference>
<keyword evidence="4" id="KW-1185">Reference proteome</keyword>